<accession>A0A163ZWU5</accession>
<dbReference type="Proteomes" id="UP000076630">
    <property type="component" value="Unassembled WGS sequence"/>
</dbReference>
<evidence type="ECO:0000256" key="1">
    <source>
        <dbReference type="SAM" id="SignalP"/>
    </source>
</evidence>
<dbReference type="InterPro" id="IPR007815">
    <property type="entry name" value="Emycin_Estase"/>
</dbReference>
<feature type="chain" id="PRO_5007848434" description="Erythromycin esterase" evidence="1">
    <location>
        <begin position="21"/>
        <end position="419"/>
    </location>
</feature>
<reference evidence="2 3" key="1">
    <citation type="submission" date="2016-01" db="EMBL/GenBank/DDBJ databases">
        <title>Whole genome sequencing of Myroides marinus L41.</title>
        <authorList>
            <person name="Hong K.W."/>
        </authorList>
    </citation>
    <scope>NUCLEOTIDE SEQUENCE [LARGE SCALE GENOMIC DNA]</scope>
    <source>
        <strain evidence="2 3">L41</strain>
    </source>
</reference>
<dbReference type="OrthoDB" id="9810066at2"/>
<dbReference type="InterPro" id="IPR052036">
    <property type="entry name" value="Hydrolase/PRTase-associated"/>
</dbReference>
<organism evidence="2 3">
    <name type="scientific">Myroides marinus</name>
    <dbReference type="NCBI Taxonomy" id="703342"/>
    <lineage>
        <taxon>Bacteria</taxon>
        <taxon>Pseudomonadati</taxon>
        <taxon>Bacteroidota</taxon>
        <taxon>Flavobacteriia</taxon>
        <taxon>Flavobacteriales</taxon>
        <taxon>Flavobacteriaceae</taxon>
        <taxon>Myroides</taxon>
    </lineage>
</organism>
<dbReference type="CDD" id="cd14728">
    <property type="entry name" value="Ere-like"/>
    <property type="match status" value="1"/>
</dbReference>
<protein>
    <recommendedName>
        <fullName evidence="4">Erythromycin esterase</fullName>
    </recommendedName>
</protein>
<dbReference type="AlphaFoldDB" id="A0A163ZWU5"/>
<dbReference type="GO" id="GO:0046677">
    <property type="term" value="P:response to antibiotic"/>
    <property type="evidence" value="ECO:0007669"/>
    <property type="project" value="InterPro"/>
</dbReference>
<keyword evidence="3" id="KW-1185">Reference proteome</keyword>
<dbReference type="EMBL" id="LQNU01000044">
    <property type="protein sequence ID" value="KZE82593.1"/>
    <property type="molecule type" value="Genomic_DNA"/>
</dbReference>
<dbReference type="PANTHER" id="PTHR31299">
    <property type="entry name" value="ESTERASE, PUTATIVE (AFU_ORTHOLOGUE AFUA_1G05850)-RELATED"/>
    <property type="match status" value="1"/>
</dbReference>
<dbReference type="Gene3D" id="3.40.1660.10">
    <property type="entry name" value="EreA-like (biosynthetic domain)"/>
    <property type="match status" value="1"/>
</dbReference>
<evidence type="ECO:0000313" key="2">
    <source>
        <dbReference type="EMBL" id="KZE82593.1"/>
    </source>
</evidence>
<dbReference type="SUPFAM" id="SSF159501">
    <property type="entry name" value="EreA/ChaN-like"/>
    <property type="match status" value="1"/>
</dbReference>
<evidence type="ECO:0000313" key="3">
    <source>
        <dbReference type="Proteomes" id="UP000076630"/>
    </source>
</evidence>
<gene>
    <name evidence="2" type="ORF">AV926_06935</name>
</gene>
<name>A0A163ZWU5_9FLAO</name>
<feature type="signal peptide" evidence="1">
    <location>
        <begin position="1"/>
        <end position="20"/>
    </location>
</feature>
<evidence type="ECO:0008006" key="4">
    <source>
        <dbReference type="Google" id="ProtNLM"/>
    </source>
</evidence>
<dbReference type="Pfam" id="PF05139">
    <property type="entry name" value="Erythro_esteras"/>
    <property type="match status" value="1"/>
</dbReference>
<sequence length="419" mass="48354">MTINKTLLGLFLFVATVSTAQEKEIIPFTYDIKTIQYKGLTPIIDALKDNTIVALGEGTHGTKEFNDIRIELIKDLVTNHNFRIIAFENAYGDTYMINQVINSTGDLQKTMKENLVSVWQTKEIENLFSWIRSYNKKTKDKVTLTGVDTNFLNNATSVLLNEKDLVRNKTYYESCLKLSEGAKAIDYNWANFNTPNFEPDYNNLIKVGAEAYQLTKEMTTKYSDKLSTTAKIALYNLELGFRMFYEISQQNETYTRDFMMAETAIKTQSLLNQKMIIIAHNGHIGLTQSLIDPMGEYIKKQYGTKFYSLGTFTANGTYSAMTDNIDVKVSKYSTYELPKVLDNSLEQQMEQYLEKNYFVDFRNTPSSVFDSPKKMNWIGYKKMTEEEQTKYMTIPNVKLRDHFDGFIFMNTTRASEHIN</sequence>
<keyword evidence="1" id="KW-0732">Signal</keyword>
<comment type="caution">
    <text evidence="2">The sequence shown here is derived from an EMBL/GenBank/DDBJ whole genome shotgun (WGS) entry which is preliminary data.</text>
</comment>
<dbReference type="PANTHER" id="PTHR31299:SF0">
    <property type="entry name" value="ESTERASE, PUTATIVE (AFU_ORTHOLOGUE AFUA_1G05850)-RELATED"/>
    <property type="match status" value="1"/>
</dbReference>
<dbReference type="RefSeq" id="WP_038988024.1">
    <property type="nucleotide sequence ID" value="NZ_JWJO01000075.1"/>
</dbReference>
<proteinExistence type="predicted"/>
<dbReference type="Gene3D" id="3.30.1870.10">
    <property type="entry name" value="EreA-like, domain 2"/>
    <property type="match status" value="1"/>
</dbReference>
<dbReference type="Gene3D" id="1.20.1440.30">
    <property type="entry name" value="Biosynthetic Protein domain"/>
    <property type="match status" value="1"/>
</dbReference>